<keyword evidence="2 7" id="KW-0813">Transport</keyword>
<keyword evidence="11" id="KW-1185">Reference proteome</keyword>
<accession>A0A1H9K9R6</accession>
<keyword evidence="8" id="KW-1133">Transmembrane helix</keyword>
<dbReference type="InterPro" id="IPR023997">
    <property type="entry name" value="TonB-dep_OMP_SusC/RagA_CS"/>
</dbReference>
<comment type="similarity">
    <text evidence="7">Belongs to the TonB-dependent receptor family.</text>
</comment>
<dbReference type="OrthoDB" id="9768177at2"/>
<dbReference type="InterPro" id="IPR023996">
    <property type="entry name" value="TonB-dep_OMP_SusC/RagA"/>
</dbReference>
<dbReference type="Gene3D" id="3.30.1370.130">
    <property type="match status" value="1"/>
</dbReference>
<evidence type="ECO:0000313" key="10">
    <source>
        <dbReference type="EMBL" id="SEQ95605.1"/>
    </source>
</evidence>
<evidence type="ECO:0000313" key="11">
    <source>
        <dbReference type="Proteomes" id="UP000199572"/>
    </source>
</evidence>
<reference evidence="10 11" key="1">
    <citation type="submission" date="2016-10" db="EMBL/GenBank/DDBJ databases">
        <authorList>
            <person name="de Groot N.N."/>
        </authorList>
    </citation>
    <scope>NUCLEOTIDE SEQUENCE [LARGE SCALE GENOMIC DNA]</scope>
    <source>
        <strain evidence="10 11">DSM 18610</strain>
    </source>
</reference>
<protein>
    <submittedName>
        <fullName evidence="10">TonB-linked outer membrane protein, SusC/RagA family</fullName>
    </submittedName>
</protein>
<dbReference type="Pfam" id="PF07715">
    <property type="entry name" value="Plug"/>
    <property type="match status" value="1"/>
</dbReference>
<evidence type="ECO:0000256" key="6">
    <source>
        <dbReference type="ARBA" id="ARBA00023237"/>
    </source>
</evidence>
<dbReference type="STRING" id="390241.SAMN04488023_102271"/>
<dbReference type="GO" id="GO:0009279">
    <property type="term" value="C:cell outer membrane"/>
    <property type="evidence" value="ECO:0007669"/>
    <property type="project" value="UniProtKB-SubCell"/>
</dbReference>
<proteinExistence type="inferred from homology"/>
<dbReference type="PROSITE" id="PS52016">
    <property type="entry name" value="TONB_DEPENDENT_REC_3"/>
    <property type="match status" value="1"/>
</dbReference>
<dbReference type="Pfam" id="PF13715">
    <property type="entry name" value="CarbopepD_reg_2"/>
    <property type="match status" value="1"/>
</dbReference>
<evidence type="ECO:0000256" key="3">
    <source>
        <dbReference type="ARBA" id="ARBA00022452"/>
    </source>
</evidence>
<keyword evidence="6 7" id="KW-0998">Cell outer membrane</keyword>
<evidence type="ECO:0000259" key="9">
    <source>
        <dbReference type="Pfam" id="PF07715"/>
    </source>
</evidence>
<evidence type="ECO:0000256" key="4">
    <source>
        <dbReference type="ARBA" id="ARBA00022692"/>
    </source>
</evidence>
<dbReference type="InterPro" id="IPR008969">
    <property type="entry name" value="CarboxyPept-like_regulatory"/>
</dbReference>
<evidence type="ECO:0000256" key="7">
    <source>
        <dbReference type="PROSITE-ProRule" id="PRU01360"/>
    </source>
</evidence>
<gene>
    <name evidence="10" type="ORF">SAMN04488023_102271</name>
</gene>
<dbReference type="Proteomes" id="UP000199572">
    <property type="component" value="Unassembled WGS sequence"/>
</dbReference>
<keyword evidence="3 7" id="KW-1134">Transmembrane beta strand</keyword>
<comment type="subcellular location">
    <subcellularLocation>
        <location evidence="1 7">Cell outer membrane</location>
        <topology evidence="1 7">Multi-pass membrane protein</topology>
    </subcellularLocation>
</comment>
<dbReference type="Gene3D" id="2.40.170.20">
    <property type="entry name" value="TonB-dependent receptor, beta-barrel domain"/>
    <property type="match status" value="1"/>
</dbReference>
<evidence type="ECO:0000256" key="8">
    <source>
        <dbReference type="SAM" id="Phobius"/>
    </source>
</evidence>
<dbReference type="InterPro" id="IPR039426">
    <property type="entry name" value="TonB-dep_rcpt-like"/>
</dbReference>
<dbReference type="InterPro" id="IPR036942">
    <property type="entry name" value="Beta-barrel_TonB_sf"/>
</dbReference>
<dbReference type="NCBIfam" id="TIGR04056">
    <property type="entry name" value="OMP_RagA_SusC"/>
    <property type="match status" value="1"/>
</dbReference>
<evidence type="ECO:0000256" key="1">
    <source>
        <dbReference type="ARBA" id="ARBA00004571"/>
    </source>
</evidence>
<sequence length="1176" mass="127248">MYKNFTALQCGDKPCYRQKILLIMRLTIILTMAIFFQAQASGFAQKVSLDVRNTPVREVLSQLTKQTGYNFICDAAVMNGTGPVTLKVKDTQLKQVLEICFINQPIELLFGDNATIVVKLKRKIEPVQVQQVNISGVVTDSKGATMPGVSVLLKGTKIGSTTDANGAYLIKAPAATGTLVFSSIGYVSQEVAIAGKTVINVSLTETPQSLGDVVVVGYGSQSRTTVTSSITKVEGKHIGNQPVSTPGEALAGLAAGVQVQSDQGGKPGAAPTIRVRGVSSLSSSNDPLYVVDGYPLETAANFNLINPSDIESIEVLKDAASAAIYGSRAANGVVLVTTKRGKAGKTVFSVSAYTGIQEVDRYIDVLSKDQYVQQVKALSRIKNLQYPAILDGDISNLPDVDWQKEIFRTAPIRSFEFNASGGSEKVRFSASAGIFKQKGVLIGTEYTRYNTRLNLDADIVKNVKFGFSVSPSYAEQYRQPSSGQASGAGANPNDFIIGVPGLVADLNLPSPLNQALTFQPIVPVYRANGDFAQPYDRELNYNLSPTAVFSASNFYNPVGILSLSVNRSRAFRTLSNAFIEYAPLPGLKLKTYIGATLENEQVHGYIPGSMAYSSAPTASNSSPQLAGIFASDNVRNSFDWVWENTATYDKQIGKHHFNVLGLFSAQKYESQINYTAGLPGTFITTAVQSPLASPNTVGTELFDANTFVSYAGRLTYDYNKKYLFTAAVRQDGSSRFGSNNKFAVFPSFSLGWRLAEEPFLKEALLKIGINEFKLRGGYGRTGNANIGSFTYINSIALNRNYASGNARIFGTQQTGFANPDLTWEKNDQTSIGTDIGLLQNKIVFTFDYFIRNSNGMLLNKALPLAIGYTSSLQSSVYNSSYQANLGKLQNKGFEFTANTNFKLGAVTWNANANFSTYKTKVLDLGGPSALPAVRAINGWNNVYQVKVGDPLGIMYGYEIIGVFKNASDLANNPKVTTGNSIGDSMIKDQNGDGKIDVNDVTQLGHGLPDFTYGLTNTFQYKNFDLSILVQGVQGVNIINGNNRQTITGNHNQNSLAKYFNNYFDPAFPDREVLYGSPIATGALPGAALTNLAVENGSYLRVRNITLGYRLNESFLRKISLQSARLYVTAQNPFLITKYSGYNPEANIMGGDPTTPGVDQGTYPTARTIIIGINFGF</sequence>
<evidence type="ECO:0000256" key="2">
    <source>
        <dbReference type="ARBA" id="ARBA00022448"/>
    </source>
</evidence>
<name>A0A1H9K9R6_9SPHI</name>
<dbReference type="SUPFAM" id="SSF56935">
    <property type="entry name" value="Porins"/>
    <property type="match status" value="1"/>
</dbReference>
<dbReference type="InterPro" id="IPR012910">
    <property type="entry name" value="Plug_dom"/>
</dbReference>
<feature type="transmembrane region" description="Helical" evidence="8">
    <location>
        <begin position="20"/>
        <end position="38"/>
    </location>
</feature>
<dbReference type="SUPFAM" id="SSF49464">
    <property type="entry name" value="Carboxypeptidase regulatory domain-like"/>
    <property type="match status" value="1"/>
</dbReference>
<evidence type="ECO:0000256" key="5">
    <source>
        <dbReference type="ARBA" id="ARBA00023136"/>
    </source>
</evidence>
<organism evidence="10 11">
    <name type="scientific">Pedobacter rhizosphaerae</name>
    <dbReference type="NCBI Taxonomy" id="390241"/>
    <lineage>
        <taxon>Bacteria</taxon>
        <taxon>Pseudomonadati</taxon>
        <taxon>Bacteroidota</taxon>
        <taxon>Sphingobacteriia</taxon>
        <taxon>Sphingobacteriales</taxon>
        <taxon>Sphingobacteriaceae</taxon>
        <taxon>Pedobacter</taxon>
    </lineage>
</organism>
<dbReference type="NCBIfam" id="TIGR04057">
    <property type="entry name" value="SusC_RagA_signa"/>
    <property type="match status" value="1"/>
</dbReference>
<dbReference type="EMBL" id="FOGG01000002">
    <property type="protein sequence ID" value="SEQ95605.1"/>
    <property type="molecule type" value="Genomic_DNA"/>
</dbReference>
<dbReference type="AlphaFoldDB" id="A0A1H9K9R6"/>
<feature type="domain" description="TonB-dependent receptor plug" evidence="9">
    <location>
        <begin position="225"/>
        <end position="333"/>
    </location>
</feature>
<dbReference type="InterPro" id="IPR018247">
    <property type="entry name" value="EF_Hand_1_Ca_BS"/>
</dbReference>
<keyword evidence="5 7" id="KW-0472">Membrane</keyword>
<dbReference type="RefSeq" id="WP_090881141.1">
    <property type="nucleotide sequence ID" value="NZ_FOGG01000002.1"/>
</dbReference>
<dbReference type="Gene3D" id="2.60.40.1120">
    <property type="entry name" value="Carboxypeptidase-like, regulatory domain"/>
    <property type="match status" value="1"/>
</dbReference>
<dbReference type="InterPro" id="IPR037066">
    <property type="entry name" value="Plug_dom_sf"/>
</dbReference>
<dbReference type="PROSITE" id="PS00018">
    <property type="entry name" value="EF_HAND_1"/>
    <property type="match status" value="1"/>
</dbReference>
<dbReference type="Gene3D" id="2.170.130.10">
    <property type="entry name" value="TonB-dependent receptor, plug domain"/>
    <property type="match status" value="1"/>
</dbReference>
<keyword evidence="4 7" id="KW-0812">Transmembrane</keyword>